<dbReference type="InterPro" id="IPR000477">
    <property type="entry name" value="RT_dom"/>
</dbReference>
<evidence type="ECO:0000313" key="4">
    <source>
        <dbReference type="EMBL" id="KAI2646448.1"/>
    </source>
</evidence>
<dbReference type="SUPFAM" id="SSF56672">
    <property type="entry name" value="DNA/RNA polymerases"/>
    <property type="match status" value="1"/>
</dbReference>
<reference evidence="4 5" key="1">
    <citation type="submission" date="2022-01" db="EMBL/GenBank/DDBJ databases">
        <title>A high-quality chromosome-level genome assembly of rohu carp, Labeo rohita.</title>
        <authorList>
            <person name="Arick M.A. II"/>
            <person name="Hsu C.-Y."/>
            <person name="Magbanua Z."/>
            <person name="Pechanova O."/>
            <person name="Grover C."/>
            <person name="Miller E."/>
            <person name="Thrash A."/>
            <person name="Ezzel L."/>
            <person name="Alam S."/>
            <person name="Benzie J."/>
            <person name="Hamilton M."/>
            <person name="Karsi A."/>
            <person name="Lawrence M.L."/>
            <person name="Peterson D.G."/>
        </authorList>
    </citation>
    <scope>NUCLEOTIDE SEQUENCE [LARGE SCALE GENOMIC DNA]</scope>
    <source>
        <strain evidence="5">BAU-BD-2019</strain>
        <tissue evidence="4">Blood</tissue>
    </source>
</reference>
<dbReference type="EC" id="3.1.26.4" evidence="2"/>
<dbReference type="PANTHER" id="PTHR24559:SF440">
    <property type="entry name" value="RIBONUCLEASE H"/>
    <property type="match status" value="1"/>
</dbReference>
<comment type="caution">
    <text evidence="4">The sequence shown here is derived from an EMBL/GenBank/DDBJ whole genome shotgun (WGS) entry which is preliminary data.</text>
</comment>
<dbReference type="EMBL" id="JACTAM010001313">
    <property type="protein sequence ID" value="KAI2646448.1"/>
    <property type="molecule type" value="Genomic_DNA"/>
</dbReference>
<evidence type="ECO:0000313" key="5">
    <source>
        <dbReference type="Proteomes" id="UP000830375"/>
    </source>
</evidence>
<comment type="similarity">
    <text evidence="1">Belongs to the beta type-B retroviral polymerase family. HERV class-II K(HML-2) pol subfamily.</text>
</comment>
<proteinExistence type="inferred from homology"/>
<evidence type="ECO:0000256" key="2">
    <source>
        <dbReference type="ARBA" id="ARBA00012180"/>
    </source>
</evidence>
<dbReference type="Gene3D" id="3.30.70.270">
    <property type="match status" value="1"/>
</dbReference>
<dbReference type="InterPro" id="IPR043128">
    <property type="entry name" value="Rev_trsase/Diguanyl_cyclase"/>
</dbReference>
<dbReference type="CDD" id="cd01647">
    <property type="entry name" value="RT_LTR"/>
    <property type="match status" value="1"/>
</dbReference>
<dbReference type="PANTHER" id="PTHR24559">
    <property type="entry name" value="TRANSPOSON TY3-I GAG-POL POLYPROTEIN"/>
    <property type="match status" value="1"/>
</dbReference>
<gene>
    <name evidence="4" type="ORF">H4Q32_026730</name>
</gene>
<feature type="domain" description="Reverse transcriptase" evidence="3">
    <location>
        <begin position="1"/>
        <end position="168"/>
    </location>
</feature>
<evidence type="ECO:0000259" key="3">
    <source>
        <dbReference type="PROSITE" id="PS50878"/>
    </source>
</evidence>
<dbReference type="InterPro" id="IPR053134">
    <property type="entry name" value="RNA-dir_DNA_polymerase"/>
</dbReference>
<keyword evidence="5" id="KW-1185">Reference proteome</keyword>
<dbReference type="InterPro" id="IPR043502">
    <property type="entry name" value="DNA/RNA_pol_sf"/>
</dbReference>
<dbReference type="Proteomes" id="UP000830375">
    <property type="component" value="Unassembled WGS sequence"/>
</dbReference>
<dbReference type="PROSITE" id="PS50878">
    <property type="entry name" value="RT_POL"/>
    <property type="match status" value="1"/>
</dbReference>
<sequence length="168" mass="18642">MSTFVSSTDSEISGRIKDLTDCAILGRAKALGVAGGNFSGVLLESCLKLPLVFLVANLQNLPPLQASGFICGARVFTKLDLQSAYNLVRVRAGDEWKTAFVTPTGHYEYRVMPYGLSISPSVFQTFMNEVFREFLHRFVVVYVDDILIYSRNQAEHLTFILIPGVNRA</sequence>
<dbReference type="Pfam" id="PF00078">
    <property type="entry name" value="RVT_1"/>
    <property type="match status" value="1"/>
</dbReference>
<evidence type="ECO:0000256" key="1">
    <source>
        <dbReference type="ARBA" id="ARBA00010879"/>
    </source>
</evidence>
<organism evidence="4 5">
    <name type="scientific">Labeo rohita</name>
    <name type="common">Indian major carp</name>
    <name type="synonym">Cyprinus rohita</name>
    <dbReference type="NCBI Taxonomy" id="84645"/>
    <lineage>
        <taxon>Eukaryota</taxon>
        <taxon>Metazoa</taxon>
        <taxon>Chordata</taxon>
        <taxon>Craniata</taxon>
        <taxon>Vertebrata</taxon>
        <taxon>Euteleostomi</taxon>
        <taxon>Actinopterygii</taxon>
        <taxon>Neopterygii</taxon>
        <taxon>Teleostei</taxon>
        <taxon>Ostariophysi</taxon>
        <taxon>Cypriniformes</taxon>
        <taxon>Cyprinidae</taxon>
        <taxon>Labeoninae</taxon>
        <taxon>Labeonini</taxon>
        <taxon>Labeo</taxon>
    </lineage>
</organism>
<protein>
    <recommendedName>
        <fullName evidence="2">ribonuclease H</fullName>
        <ecNumber evidence="2">3.1.26.4</ecNumber>
    </recommendedName>
</protein>
<accession>A0ABQ8L6T0</accession>
<name>A0ABQ8L6T0_LABRO</name>
<dbReference type="Gene3D" id="3.10.10.10">
    <property type="entry name" value="HIV Type 1 Reverse Transcriptase, subunit A, domain 1"/>
    <property type="match status" value="1"/>
</dbReference>